<dbReference type="GO" id="GO:0005524">
    <property type="term" value="F:ATP binding"/>
    <property type="evidence" value="ECO:0007669"/>
    <property type="project" value="UniProtKB-KW"/>
</dbReference>
<dbReference type="AlphaFoldDB" id="A0AAR5PTE1"/>
<feature type="domain" description="Clp1 P-loop" evidence="8">
    <location>
        <begin position="429"/>
        <end position="577"/>
    </location>
</feature>
<organism evidence="10 11">
    <name type="scientific">Dendroctonus ponderosae</name>
    <name type="common">Mountain pine beetle</name>
    <dbReference type="NCBI Taxonomy" id="77166"/>
    <lineage>
        <taxon>Eukaryota</taxon>
        <taxon>Metazoa</taxon>
        <taxon>Ecdysozoa</taxon>
        <taxon>Arthropoda</taxon>
        <taxon>Hexapoda</taxon>
        <taxon>Insecta</taxon>
        <taxon>Pterygota</taxon>
        <taxon>Neoptera</taxon>
        <taxon>Endopterygota</taxon>
        <taxon>Coleoptera</taxon>
        <taxon>Polyphaga</taxon>
        <taxon>Cucujiformia</taxon>
        <taxon>Curculionidae</taxon>
        <taxon>Scolytinae</taxon>
        <taxon>Dendroctonus</taxon>
    </lineage>
</organism>
<evidence type="ECO:0000313" key="11">
    <source>
        <dbReference type="Proteomes" id="UP000019118"/>
    </source>
</evidence>
<name>A0AAR5PTE1_DENPD</name>
<dbReference type="SUPFAM" id="SSF52540">
    <property type="entry name" value="P-loop containing nucleoside triphosphate hydrolases"/>
    <property type="match status" value="1"/>
</dbReference>
<dbReference type="PANTHER" id="PTHR12755">
    <property type="entry name" value="CLEAVAGE/POLYADENYLATION FACTOR IA SUBUNIT CLP1P"/>
    <property type="match status" value="1"/>
</dbReference>
<evidence type="ECO:0000256" key="5">
    <source>
        <dbReference type="ARBA" id="ARBA00022840"/>
    </source>
</evidence>
<dbReference type="GO" id="GO:0051731">
    <property type="term" value="F:polynucleotide 5'-hydroxyl-kinase activity"/>
    <property type="evidence" value="ECO:0007669"/>
    <property type="project" value="InterPro"/>
</dbReference>
<reference evidence="11" key="1">
    <citation type="journal article" date="2013" name="Genome Biol.">
        <title>Draft genome of the mountain pine beetle, Dendroctonus ponderosae Hopkins, a major forest pest.</title>
        <authorList>
            <person name="Keeling C.I."/>
            <person name="Yuen M.M."/>
            <person name="Liao N.Y."/>
            <person name="Docking T.R."/>
            <person name="Chan S.K."/>
            <person name="Taylor G.A."/>
            <person name="Palmquist D.L."/>
            <person name="Jackman S.D."/>
            <person name="Nguyen A."/>
            <person name="Li M."/>
            <person name="Henderson H."/>
            <person name="Janes J.K."/>
            <person name="Zhao Y."/>
            <person name="Pandoh P."/>
            <person name="Moore R."/>
            <person name="Sperling F.A."/>
            <person name="Huber D.P."/>
            <person name="Birol I."/>
            <person name="Jones S.J."/>
            <person name="Bohlmann J."/>
        </authorList>
    </citation>
    <scope>NUCLEOTIDE SEQUENCE</scope>
</reference>
<feature type="compositionally biased region" description="Polar residues" evidence="7">
    <location>
        <begin position="73"/>
        <end position="84"/>
    </location>
</feature>
<evidence type="ECO:0000256" key="4">
    <source>
        <dbReference type="ARBA" id="ARBA00022777"/>
    </source>
</evidence>
<keyword evidence="5" id="KW-0067">ATP-binding</keyword>
<dbReference type="GeneID" id="109540231"/>
<proteinExistence type="inferred from homology"/>
<dbReference type="GO" id="GO:0005634">
    <property type="term" value="C:nucleus"/>
    <property type="evidence" value="ECO:0007669"/>
    <property type="project" value="TreeGrafter"/>
</dbReference>
<dbReference type="Gene3D" id="3.40.50.300">
    <property type="entry name" value="P-loop containing nucleotide triphosphate hydrolases"/>
    <property type="match status" value="1"/>
</dbReference>
<dbReference type="PANTHER" id="PTHR12755:SF3">
    <property type="entry name" value="POLYNUCLEOTIDE 5'-HYDROXYL-KINASE NOL9"/>
    <property type="match status" value="1"/>
</dbReference>
<evidence type="ECO:0000256" key="6">
    <source>
        <dbReference type="ARBA" id="ARBA00071212"/>
    </source>
</evidence>
<evidence type="ECO:0000259" key="9">
    <source>
        <dbReference type="Pfam" id="PF24419"/>
    </source>
</evidence>
<evidence type="ECO:0000256" key="3">
    <source>
        <dbReference type="ARBA" id="ARBA00022741"/>
    </source>
</evidence>
<dbReference type="InterPro" id="IPR057573">
    <property type="entry name" value="NOL9_N"/>
</dbReference>
<evidence type="ECO:0000256" key="7">
    <source>
        <dbReference type="SAM" id="MobiDB-lite"/>
    </source>
</evidence>
<dbReference type="Pfam" id="PF24419">
    <property type="entry name" value="Cupin_NOL9"/>
    <property type="match status" value="1"/>
</dbReference>
<keyword evidence="4" id="KW-0418">Kinase</keyword>
<feature type="domain" description="NOL9 N-terminal" evidence="9">
    <location>
        <begin position="266"/>
        <end position="389"/>
    </location>
</feature>
<dbReference type="EnsemblMetazoa" id="XM_019908517.1">
    <property type="protein sequence ID" value="XP_019764076.1"/>
    <property type="gene ID" value="LOC109540231"/>
</dbReference>
<dbReference type="InterPro" id="IPR045116">
    <property type="entry name" value="Clp1/Grc3"/>
</dbReference>
<feature type="region of interest" description="Disordered" evidence="7">
    <location>
        <begin position="13"/>
        <end position="134"/>
    </location>
</feature>
<dbReference type="Proteomes" id="UP000019118">
    <property type="component" value="Unassembled WGS sequence"/>
</dbReference>
<evidence type="ECO:0000313" key="10">
    <source>
        <dbReference type="EnsemblMetazoa" id="XP_019764076.1"/>
    </source>
</evidence>
<dbReference type="Pfam" id="PF16575">
    <property type="entry name" value="CLP1_P"/>
    <property type="match status" value="1"/>
</dbReference>
<evidence type="ECO:0000259" key="8">
    <source>
        <dbReference type="Pfam" id="PF16575"/>
    </source>
</evidence>
<dbReference type="InterPro" id="IPR027417">
    <property type="entry name" value="P-loop_NTPase"/>
</dbReference>
<comment type="similarity">
    <text evidence="1">Belongs to the Clp1 family. NOL9/GRC3 subfamily.</text>
</comment>
<feature type="compositionally biased region" description="Polar residues" evidence="7">
    <location>
        <begin position="216"/>
        <end position="225"/>
    </location>
</feature>
<reference evidence="10" key="2">
    <citation type="submission" date="2024-08" db="UniProtKB">
        <authorList>
            <consortium name="EnsemblMetazoa"/>
        </authorList>
    </citation>
    <scope>IDENTIFICATION</scope>
</reference>
<dbReference type="GO" id="GO:0000448">
    <property type="term" value="P:cleavage in ITS2 between 5.8S rRNA and LSU-rRNA of tricistronic rRNA transcript (SSU-rRNA, 5.8S rRNA, LSU-rRNA)"/>
    <property type="evidence" value="ECO:0007669"/>
    <property type="project" value="TreeGrafter"/>
</dbReference>
<evidence type="ECO:0000256" key="2">
    <source>
        <dbReference type="ARBA" id="ARBA00022679"/>
    </source>
</evidence>
<feature type="region of interest" description="Disordered" evidence="7">
    <location>
        <begin position="202"/>
        <end position="236"/>
    </location>
</feature>
<feature type="compositionally biased region" description="Polar residues" evidence="7">
    <location>
        <begin position="28"/>
        <end position="38"/>
    </location>
</feature>
<evidence type="ECO:0000256" key="1">
    <source>
        <dbReference type="ARBA" id="ARBA00011003"/>
    </source>
</evidence>
<keyword evidence="3" id="KW-0547">Nucleotide-binding</keyword>
<keyword evidence="11" id="KW-1185">Reference proteome</keyword>
<accession>A0AAR5PTE1</accession>
<protein>
    <recommendedName>
        <fullName evidence="6">Polynucleotide 5'-hydroxyl-kinase NOL9</fullName>
    </recommendedName>
</protein>
<feature type="compositionally biased region" description="Basic residues" evidence="7">
    <location>
        <begin position="39"/>
        <end position="55"/>
    </location>
</feature>
<dbReference type="InterPro" id="IPR032319">
    <property type="entry name" value="CLP1_P"/>
</dbReference>
<sequence>MAKLEENYLQTVRENLYKPRSIQRATKKPTTVNASKQVKNNHRAPPKTHAKKNVHPVKAPEPSSSDGLDKIPANTSRSSPTSCVHQGHVSDRKPPKSKHRSYADWNVSPIPPQKRRKLSQRSQDWEVSKVEPNTNPQRVVKASNSISPASEDLADFYDDATITVQGLKIERFFNQFPPKHNYSLGSTISILPIPSKILRSVQEDEDDPLDSHLDSPGNTAVNGENGNELDELVDSSHGSDMETDIVLEEESHIPAPPNRTMFILKNGSRVIVLDELNERVYFNGLFCLKVLNGQVEVLGANFDTTSSEVKLYSPRGTSLLYLRNSSELYVDNKAVLCLKDLVPHHLLSEHQMSLRFKPHCAIILCRELNEPSTDFIKSHIAQKIYPDNALSQPNIDFDLLGSFNRTDISMEWKNALESVHLNSKLVICGGKGVGKSTFLRYSINTLLKQHGKITVVDLDPGQSEFNPPGFVSVSTIEDYILGPNFTHLQTPDISILSHINMGQNIQHYLKTVRVLMQSADFPSGNFPVLINFPGYTQDLGMEIAGNLFQVITPDLVIELKSTKANRNYKMPVTAANINTILQSSILRDENVNGNSVDFQHILLESLSEKNTAWSLETRQSREFSVLAYFGKLMSSSVQDLTSPNIDMFCINLSKLKIVNQDGQSISPLAANGNVVALCSLSLQDPEIFISYGYGFIRGMDLEQDTLVLLTPEPLERLEKADHLVLSSVTTPPSLIMSAGNVKSQVPYLSSGELIEFGQLTKRSYVPPKK</sequence>
<dbReference type="KEGG" id="dpa:109540231"/>
<keyword evidence="2" id="KW-0808">Transferase</keyword>